<keyword evidence="2" id="KW-0472">Membrane</keyword>
<organism evidence="3 4">
    <name type="scientific">Actinoplanes ianthinogenes</name>
    <dbReference type="NCBI Taxonomy" id="122358"/>
    <lineage>
        <taxon>Bacteria</taxon>
        <taxon>Bacillati</taxon>
        <taxon>Actinomycetota</taxon>
        <taxon>Actinomycetes</taxon>
        <taxon>Micromonosporales</taxon>
        <taxon>Micromonosporaceae</taxon>
        <taxon>Actinoplanes</taxon>
    </lineage>
</organism>
<reference evidence="3 4" key="1">
    <citation type="submission" date="2020-08" db="EMBL/GenBank/DDBJ databases">
        <title>Whole genome shotgun sequence of Actinoplanes ianthinogenes NBRC 13996.</title>
        <authorList>
            <person name="Komaki H."/>
            <person name="Tamura T."/>
        </authorList>
    </citation>
    <scope>NUCLEOTIDE SEQUENCE [LARGE SCALE GENOMIC DNA]</scope>
    <source>
        <strain evidence="3 4">NBRC 13996</strain>
    </source>
</reference>
<protein>
    <submittedName>
        <fullName evidence="3">Uncharacterized protein</fullName>
    </submittedName>
</protein>
<feature type="region of interest" description="Disordered" evidence="1">
    <location>
        <begin position="63"/>
        <end position="114"/>
    </location>
</feature>
<evidence type="ECO:0000313" key="4">
    <source>
        <dbReference type="Proteomes" id="UP000676967"/>
    </source>
</evidence>
<dbReference type="Proteomes" id="UP000676967">
    <property type="component" value="Chromosome"/>
</dbReference>
<keyword evidence="2" id="KW-1133">Transmembrane helix</keyword>
<sequence length="386" mass="40200">MIEIDNLRRGLSAMAEQAEPVDLRDRALATSRRIRVRRTAATAAAGIAAVVVALSAAVAVRTDRPPAPADTPAPTAPAPTALPAEPGDAQPDLGPFDTATVTVPSWGSAADPTCPTGRITLTGGQYQRNGAGRTVNVLSSVAVDVDRDGVKDYVAHLMCGEGPEAGGSQIVAFRRDGRELKPIGRVVGTQDGIAMMDYVEARDGGRIAVLVSAEYTDGGQNSVPNQWRTYAWRDGRFRQVDGPRTFPPAPPAARLTVAASPLAFQTAGDGYTGRLTVTVRNAGAVDVDRLEILLVLPVQVRPTGAGWAGCVTRPGGDDTALVCTVAGPRARSSVAVPFAFVAAGKPVVADDPVNLGNHYVSISQPPPYDGQVLINEPEAIIPITVP</sequence>
<keyword evidence="4" id="KW-1185">Reference proteome</keyword>
<proteinExistence type="predicted"/>
<feature type="compositionally biased region" description="Pro residues" evidence="1">
    <location>
        <begin position="65"/>
        <end position="77"/>
    </location>
</feature>
<dbReference type="EMBL" id="AP023356">
    <property type="protein sequence ID" value="BCJ42413.1"/>
    <property type="molecule type" value="Genomic_DNA"/>
</dbReference>
<keyword evidence="2" id="KW-0812">Transmembrane</keyword>
<evidence type="ECO:0000256" key="2">
    <source>
        <dbReference type="SAM" id="Phobius"/>
    </source>
</evidence>
<evidence type="ECO:0000256" key="1">
    <source>
        <dbReference type="SAM" id="MobiDB-lite"/>
    </source>
</evidence>
<gene>
    <name evidence="3" type="ORF">Aiant_30700</name>
</gene>
<evidence type="ECO:0000313" key="3">
    <source>
        <dbReference type="EMBL" id="BCJ42413.1"/>
    </source>
</evidence>
<name>A0ABN6CDH0_9ACTN</name>
<feature type="transmembrane region" description="Helical" evidence="2">
    <location>
        <begin position="40"/>
        <end position="60"/>
    </location>
</feature>
<dbReference type="RefSeq" id="WP_189328885.1">
    <property type="nucleotide sequence ID" value="NZ_AP023356.1"/>
</dbReference>
<accession>A0ABN6CDH0</accession>